<dbReference type="InterPro" id="IPR002716">
    <property type="entry name" value="PIN_dom"/>
</dbReference>
<dbReference type="AlphaFoldDB" id="F9UDK5"/>
<organism evidence="2 3">
    <name type="scientific">Thiocapsa marina 5811</name>
    <dbReference type="NCBI Taxonomy" id="768671"/>
    <lineage>
        <taxon>Bacteria</taxon>
        <taxon>Pseudomonadati</taxon>
        <taxon>Pseudomonadota</taxon>
        <taxon>Gammaproteobacteria</taxon>
        <taxon>Chromatiales</taxon>
        <taxon>Chromatiaceae</taxon>
        <taxon>Thiocapsa</taxon>
    </lineage>
</organism>
<proteinExistence type="predicted"/>
<keyword evidence="3" id="KW-1185">Reference proteome</keyword>
<dbReference type="PATRIC" id="fig|768671.3.peg.3183"/>
<evidence type="ECO:0000313" key="2">
    <source>
        <dbReference type="EMBL" id="EGV17949.1"/>
    </source>
</evidence>
<dbReference type="STRING" id="768671.ThimaDRAFT_3008"/>
<dbReference type="SUPFAM" id="SSF88723">
    <property type="entry name" value="PIN domain-like"/>
    <property type="match status" value="1"/>
</dbReference>
<reference evidence="2 3" key="1">
    <citation type="submission" date="2011-06" db="EMBL/GenBank/DDBJ databases">
        <title>The draft genome of Thiocapsa marina 5811.</title>
        <authorList>
            <consortium name="US DOE Joint Genome Institute (JGI-PGF)"/>
            <person name="Lucas S."/>
            <person name="Han J."/>
            <person name="Cheng J.-F."/>
            <person name="Goodwin L."/>
            <person name="Pitluck S."/>
            <person name="Peters L."/>
            <person name="Land M.L."/>
            <person name="Hauser L."/>
            <person name="Vogl K."/>
            <person name="Liu Z."/>
            <person name="Imhoff J."/>
            <person name="Thiel V."/>
            <person name="Frigaard N.-U."/>
            <person name="Bryant D."/>
            <person name="Woyke T.J."/>
        </authorList>
    </citation>
    <scope>NUCLEOTIDE SEQUENCE [LARGE SCALE GENOMIC DNA]</scope>
    <source>
        <strain evidence="2 3">5811</strain>
    </source>
</reference>
<dbReference type="eggNOG" id="COG1848">
    <property type="taxonomic scope" value="Bacteria"/>
</dbReference>
<dbReference type="EMBL" id="AFWV01000009">
    <property type="protein sequence ID" value="EGV17949.1"/>
    <property type="molecule type" value="Genomic_DNA"/>
</dbReference>
<protein>
    <recommendedName>
        <fullName evidence="1">PIN domain-containing protein</fullName>
    </recommendedName>
</protein>
<feature type="domain" description="PIN" evidence="1">
    <location>
        <begin position="4"/>
        <end position="132"/>
    </location>
</feature>
<dbReference type="Gene3D" id="3.40.50.1010">
    <property type="entry name" value="5'-nuclease"/>
    <property type="match status" value="1"/>
</dbReference>
<name>F9UDK5_9GAMM</name>
<dbReference type="OrthoDB" id="5568064at2"/>
<dbReference type="Pfam" id="PF01850">
    <property type="entry name" value="PIN"/>
    <property type="match status" value="1"/>
</dbReference>
<dbReference type="CDD" id="cd09874">
    <property type="entry name" value="PIN_MT3492-like"/>
    <property type="match status" value="1"/>
</dbReference>
<dbReference type="InterPro" id="IPR029060">
    <property type="entry name" value="PIN-like_dom_sf"/>
</dbReference>
<gene>
    <name evidence="2" type="ORF">ThimaDRAFT_3008</name>
</gene>
<dbReference type="RefSeq" id="WP_007193880.1">
    <property type="nucleotide sequence ID" value="NZ_AFWV01000009.1"/>
</dbReference>
<evidence type="ECO:0000313" key="3">
    <source>
        <dbReference type="Proteomes" id="UP000005459"/>
    </source>
</evidence>
<accession>F9UDK5</accession>
<evidence type="ECO:0000259" key="1">
    <source>
        <dbReference type="Pfam" id="PF01850"/>
    </source>
</evidence>
<sequence>MILFCDTSALIKLYVREDFTDTMLAAAGAASATAVCRIAWAEAMAALARRSRDNPTDAGAIDTVRRRLRNDWNDYAIIEVTQALVELAGDYADTFALRGYDSVQLAAVRTLHEASHEQVQFACFDRRLQKAARVLGLESVFIPDLTG</sequence>
<dbReference type="Proteomes" id="UP000005459">
    <property type="component" value="Unassembled WGS sequence"/>
</dbReference>